<feature type="compositionally biased region" description="Polar residues" evidence="7">
    <location>
        <begin position="36"/>
        <end position="58"/>
    </location>
</feature>
<gene>
    <name evidence="9" type="ORF">G7Y89_g5063</name>
</gene>
<proteinExistence type="inferred from homology"/>
<sequence length="1556" mass="168677">MSGYPGSSSEGNGLDSLFAQLRQQQNKPVNLEPSYSYYNNNGFFGQPSPSQQPHGYQQPSVSSPIPTPPVHNQPPHHSSAIMSPAETPQPRVPVTVGGASNAGRTSSLLNLLKFSQPATGSSSQPAPIGTPLAPSREPSINFGSSDVQGQISASTHGRGGSDLLAALMGAQSRPAQEHTPKFTTNAQPAQGSFVAVPTSPSADTQAYLLQLLNQPKPAQTETTPQIKPAKVMTPPSKASSPGDIGELTQALEDASLDLNITGEAAVESIPSFGKENSKASAPKTNQGLFTYVNPFEQLAASSPRNRTPAVATPTPAASSAPAPVIQILKHPRHESPDNKRKIDERSSVSSPAHTKRKLGSSSQQSSAPPTPLPDGRTPIEALIGIGASGNKETVKDALIDVGDRVDQQVQEAIARAEREKSQASIEEDLRNLLAAQTEKEFEEAAEIAAKDLKEELEKEVNSGALDGLPTPIAEAVKEIIDDAAQGHIADSWESADAEEITIREEAAVVKVYNFPMKPWISITIKETDEPRPTFREEAVMDIARLKKEFDQVDRTLCTASPTFIVYGMSKNGGVRIIRQDDGKDARIFTETHDRIFSVVTSSSPADLKESIIGTGISGTVYWALIKDGEGDHLDDEIPENYGFALPPIQSHDSESPGGVLKTRARKSSAHPDFFAVGRGKFIHIIWPSVIFKQSYLKNGKERLVDTDKYLNQLSLKINTGKAGKDFTFSEDDTTIVSLDKAGRVKFWDVRSLTKPEIIGNGSRSEHVEIKEPLITFTTTPASEKSWPTSVLFVDKLRPYQKGGALRYLIVGMKQNHTLQLWDLALSKPVQEIHLPHGKESDAVCSVIYHAATGIICVGHPTRNSIYFLHLSAPKYNLPRNVTQAEYMEKIVANDSSIPKPDSTAVISGMREYSFEDHGVLRSLDILQSTTLTPAEGEPPTLFELYAMHSKGVTCLLIKQGDLGWNLENKVIHAVEAPQVEKAGIITVESLKEIPTLPTPEPIESATTQPAVPMQIVSRPAAKETTKEAAKKGSQGESSNAAGKPEEKKDAALSNGGIAPTDKAEKKKRRKATSSSENAAAGPSSAQAAQPSKPIILDPLSHSRNGNASKSMAKDTSSARTPSQDLSDGALKSIENRVAGEVKKLFGDSLDSLYQNIKDDRRTQAAVADAKQDAMLRLVSSTLSDNVESTLGRIVSSGIQKSVLPAITDVTSQAVHEQLGTRLNQHLAQTLPKELNKALPDAVSRALQQPQLLKLMSESLAKSVAFRVEEHFATLLQNVVTPAFTNLAIQTSQKVAGDIQRQAAEQINIIERQRQVDNMKIDQLTQLVAGLSETVSSMAAAQTEFQGQFLKVQQQAAQDRRQLGRNTEGSSASVASPSNTTSKKSAKEIEYDEMLESISAAMEAGSYENAVIQWLQTRREQEFFANYFSKFNPDFVRSLSPLLLLSLGATITLQFDDQYLVQRIGWLEAILTTFQSRVTAGDLEEQVRDLIPKIMGIYIQRLEHLFMRVSNVKPQDPNLKRLSMLVNAANRVLDTNKAMEGSMAGSVSLMSGGMQYQ</sequence>
<name>A0A8H4RPQ1_9HELO</name>
<evidence type="ECO:0000259" key="8">
    <source>
        <dbReference type="Pfam" id="PF24106"/>
    </source>
</evidence>
<feature type="compositionally biased region" description="Basic and acidic residues" evidence="7">
    <location>
        <begin position="1020"/>
        <end position="1030"/>
    </location>
</feature>
<evidence type="ECO:0000256" key="2">
    <source>
        <dbReference type="ARBA" id="ARBA00009639"/>
    </source>
</evidence>
<dbReference type="EMBL" id="JAAMPI010000293">
    <property type="protein sequence ID" value="KAF4633063.1"/>
    <property type="molecule type" value="Genomic_DNA"/>
</dbReference>
<dbReference type="InterPro" id="IPR015943">
    <property type="entry name" value="WD40/YVTN_repeat-like_dom_sf"/>
</dbReference>
<evidence type="ECO:0000256" key="5">
    <source>
        <dbReference type="ARBA" id="ARBA00022737"/>
    </source>
</evidence>
<evidence type="ECO:0000256" key="7">
    <source>
        <dbReference type="SAM" id="MobiDB-lite"/>
    </source>
</evidence>
<feature type="coiled-coil region" evidence="6">
    <location>
        <begin position="406"/>
        <end position="462"/>
    </location>
</feature>
<evidence type="ECO:0000256" key="6">
    <source>
        <dbReference type="SAM" id="Coils"/>
    </source>
</evidence>
<comment type="subcellular location">
    <subcellularLocation>
        <location evidence="1">Cytoplasm</location>
        <location evidence="1">P-body</location>
    </subcellularLocation>
</comment>
<keyword evidence="10" id="KW-1185">Reference proteome</keyword>
<dbReference type="OrthoDB" id="21128at2759"/>
<organism evidence="9 10">
    <name type="scientific">Cudoniella acicularis</name>
    <dbReference type="NCBI Taxonomy" id="354080"/>
    <lineage>
        <taxon>Eukaryota</taxon>
        <taxon>Fungi</taxon>
        <taxon>Dikarya</taxon>
        <taxon>Ascomycota</taxon>
        <taxon>Pezizomycotina</taxon>
        <taxon>Leotiomycetes</taxon>
        <taxon>Helotiales</taxon>
        <taxon>Tricladiaceae</taxon>
        <taxon>Cudoniella</taxon>
    </lineage>
</organism>
<evidence type="ECO:0000256" key="1">
    <source>
        <dbReference type="ARBA" id="ARBA00004201"/>
    </source>
</evidence>
<reference evidence="9 10" key="1">
    <citation type="submission" date="2020-03" db="EMBL/GenBank/DDBJ databases">
        <title>Draft Genome Sequence of Cudoniella acicularis.</title>
        <authorList>
            <person name="Buettner E."/>
            <person name="Kellner H."/>
        </authorList>
    </citation>
    <scope>NUCLEOTIDE SEQUENCE [LARGE SCALE GENOMIC DNA]</scope>
    <source>
        <strain evidence="9 10">DSM 108380</strain>
    </source>
</reference>
<keyword evidence="4" id="KW-0853">WD repeat</keyword>
<dbReference type="InterPro" id="IPR055393">
    <property type="entry name" value="Beta-prop_EDC4L"/>
</dbReference>
<feature type="compositionally biased region" description="Low complexity" evidence="7">
    <location>
        <begin position="307"/>
        <end position="324"/>
    </location>
</feature>
<keyword evidence="6" id="KW-0175">Coiled coil</keyword>
<feature type="region of interest" description="Disordered" evidence="7">
    <location>
        <begin position="1359"/>
        <end position="1386"/>
    </location>
</feature>
<dbReference type="PANTHER" id="PTHR15598">
    <property type="entry name" value="ENHANCER OF MRNA-DECAPPING PROTEIN 4"/>
    <property type="match status" value="1"/>
</dbReference>
<dbReference type="Pfam" id="PF24106">
    <property type="entry name" value="Beta-prop_EDC4L"/>
    <property type="match status" value="1"/>
</dbReference>
<evidence type="ECO:0000256" key="3">
    <source>
        <dbReference type="ARBA" id="ARBA00022490"/>
    </source>
</evidence>
<comment type="caution">
    <text evidence="9">The sequence shown here is derived from an EMBL/GenBank/DDBJ whole genome shotgun (WGS) entry which is preliminary data.</text>
</comment>
<feature type="compositionally biased region" description="Polar residues" evidence="7">
    <location>
        <begin position="1"/>
        <end position="11"/>
    </location>
</feature>
<evidence type="ECO:0000256" key="4">
    <source>
        <dbReference type="ARBA" id="ARBA00022574"/>
    </source>
</evidence>
<feature type="compositionally biased region" description="Polar residues" evidence="7">
    <location>
        <begin position="141"/>
        <end position="155"/>
    </location>
</feature>
<evidence type="ECO:0000313" key="9">
    <source>
        <dbReference type="EMBL" id="KAF4633063.1"/>
    </source>
</evidence>
<dbReference type="SUPFAM" id="SSF50978">
    <property type="entry name" value="WD40 repeat-like"/>
    <property type="match status" value="1"/>
</dbReference>
<feature type="region of interest" description="Disordered" evidence="7">
    <location>
        <begin position="1"/>
        <end position="101"/>
    </location>
</feature>
<comment type="similarity">
    <text evidence="2">Belongs to the WD repeat EDC4 family.</text>
</comment>
<dbReference type="InterPro" id="IPR036322">
    <property type="entry name" value="WD40_repeat_dom_sf"/>
</dbReference>
<keyword evidence="5" id="KW-0677">Repeat</keyword>
<dbReference type="GO" id="GO:0031087">
    <property type="term" value="P:deadenylation-independent decapping of nuclear-transcribed mRNA"/>
    <property type="evidence" value="ECO:0007669"/>
    <property type="project" value="InterPro"/>
</dbReference>
<feature type="domain" description="EDC4-like protein pdc1 beta-propeller" evidence="8">
    <location>
        <begin position="531"/>
        <end position="876"/>
    </location>
</feature>
<dbReference type="Gene3D" id="2.130.10.10">
    <property type="entry name" value="YVTN repeat-like/Quinoprotein amine dehydrogenase"/>
    <property type="match status" value="1"/>
</dbReference>
<feature type="region of interest" description="Disordered" evidence="7">
    <location>
        <begin position="996"/>
        <end position="1129"/>
    </location>
</feature>
<feature type="compositionally biased region" description="Polar residues" evidence="7">
    <location>
        <begin position="1363"/>
        <end position="1382"/>
    </location>
</feature>
<feature type="compositionally biased region" description="Low complexity" evidence="7">
    <location>
        <begin position="1078"/>
        <end position="1091"/>
    </location>
</feature>
<feature type="region of interest" description="Disordered" evidence="7">
    <location>
        <begin position="300"/>
        <end position="379"/>
    </location>
</feature>
<accession>A0A8H4RPQ1</accession>
<dbReference type="InterPro" id="IPR045152">
    <property type="entry name" value="EDC4-like"/>
</dbReference>
<dbReference type="FunFam" id="2.130.10.10:FF:000817">
    <property type="entry name" value="WGS project CABT00000000 data, contig 2.15"/>
    <property type="match status" value="1"/>
</dbReference>
<keyword evidence="3" id="KW-0963">Cytoplasm</keyword>
<protein>
    <recommendedName>
        <fullName evidence="8">EDC4-like protein pdc1 beta-propeller domain-containing protein</fullName>
    </recommendedName>
</protein>
<evidence type="ECO:0000313" key="10">
    <source>
        <dbReference type="Proteomes" id="UP000566819"/>
    </source>
</evidence>
<feature type="compositionally biased region" description="Basic and acidic residues" evidence="7">
    <location>
        <begin position="333"/>
        <end position="346"/>
    </location>
</feature>
<feature type="compositionally biased region" description="Polar residues" evidence="7">
    <location>
        <begin position="1101"/>
        <end position="1125"/>
    </location>
</feature>
<dbReference type="Proteomes" id="UP000566819">
    <property type="component" value="Unassembled WGS sequence"/>
</dbReference>
<feature type="compositionally biased region" description="Polar residues" evidence="7">
    <location>
        <begin position="116"/>
        <end position="125"/>
    </location>
</feature>
<dbReference type="GO" id="GO:0000932">
    <property type="term" value="C:P-body"/>
    <property type="evidence" value="ECO:0007669"/>
    <property type="project" value="UniProtKB-SubCell"/>
</dbReference>
<feature type="region of interest" description="Disordered" evidence="7">
    <location>
        <begin position="219"/>
        <end position="243"/>
    </location>
</feature>
<dbReference type="PANTHER" id="PTHR15598:SF5">
    <property type="entry name" value="ENHANCER OF MRNA-DECAPPING PROTEIN 4"/>
    <property type="match status" value="1"/>
</dbReference>
<feature type="region of interest" description="Disordered" evidence="7">
    <location>
        <begin position="116"/>
        <end position="160"/>
    </location>
</feature>